<proteinExistence type="predicted"/>
<keyword evidence="1" id="KW-1185">Reference proteome</keyword>
<gene>
    <name evidence="2" type="primary">LOC136078656</name>
</gene>
<dbReference type="InterPro" id="IPR009057">
    <property type="entry name" value="Homeodomain-like_sf"/>
</dbReference>
<dbReference type="RefSeq" id="XP_065650513.1">
    <property type="nucleotide sequence ID" value="XM_065794441.1"/>
</dbReference>
<organism evidence="1 2">
    <name type="scientific">Hydra vulgaris</name>
    <name type="common">Hydra</name>
    <name type="synonym">Hydra attenuata</name>
    <dbReference type="NCBI Taxonomy" id="6087"/>
    <lineage>
        <taxon>Eukaryota</taxon>
        <taxon>Metazoa</taxon>
        <taxon>Cnidaria</taxon>
        <taxon>Hydrozoa</taxon>
        <taxon>Hydroidolina</taxon>
        <taxon>Anthoathecata</taxon>
        <taxon>Aplanulata</taxon>
        <taxon>Hydridae</taxon>
        <taxon>Hydra</taxon>
    </lineage>
</organism>
<dbReference type="GeneID" id="136078656"/>
<name>A0ABM4BN58_HYDVU</name>
<accession>A0ABM4BN58</accession>
<dbReference type="InterPro" id="IPR036397">
    <property type="entry name" value="RNaseH_sf"/>
</dbReference>
<protein>
    <submittedName>
        <fullName evidence="2">Uncharacterized protein LOC136078656</fullName>
    </submittedName>
</protein>
<evidence type="ECO:0000313" key="1">
    <source>
        <dbReference type="Proteomes" id="UP001652625"/>
    </source>
</evidence>
<dbReference type="PANTHER" id="PTHR47326">
    <property type="entry name" value="TRANSPOSABLE ELEMENT TC3 TRANSPOSASE-LIKE PROTEIN"/>
    <property type="match status" value="1"/>
</dbReference>
<dbReference type="SUPFAM" id="SSF46689">
    <property type="entry name" value="Homeodomain-like"/>
    <property type="match status" value="1"/>
</dbReference>
<dbReference type="Proteomes" id="UP001652625">
    <property type="component" value="Chromosome 03"/>
</dbReference>
<dbReference type="PANTHER" id="PTHR47326:SF1">
    <property type="entry name" value="HTH PSQ-TYPE DOMAIN-CONTAINING PROTEIN"/>
    <property type="match status" value="1"/>
</dbReference>
<evidence type="ECO:0000313" key="2">
    <source>
        <dbReference type="RefSeq" id="XP_065650513.1"/>
    </source>
</evidence>
<dbReference type="Gene3D" id="3.30.420.10">
    <property type="entry name" value="Ribonuclease H-like superfamily/Ribonuclease H"/>
    <property type="match status" value="1"/>
</dbReference>
<reference evidence="2" key="1">
    <citation type="submission" date="2025-08" db="UniProtKB">
        <authorList>
            <consortium name="RefSeq"/>
        </authorList>
    </citation>
    <scope>IDENTIFICATION</scope>
</reference>
<sequence length="297" mass="33769">MAELQIAGMTKTQIAKVLGCHPRTVQRYWTKSPSSKFNDKFRSGRPKALSPASKKIITETIKNKWGSSPGACARKLNMSHRYRKKNKIVSESTVRRFVREQPWGKIAYKQPIKPLLTAENKDDRLKLCQWLDENGYLDDNHLGRIKRNHILWTDESPIELFPTPNRQNVRIRTDDKTKIIPAQKPKNGLKIMVAGGMSGYGLTKLIIVPEKVTINADYYINNILPVYKEACVGKQAGNDADCRQLVFSPQHVLFQQDGAPAHSAKKTQEFCRKNFAAFIPKGRWPGNSPDMTCIEHL</sequence>